<protein>
    <submittedName>
        <fullName evidence="1">Uncharacterized protein</fullName>
    </submittedName>
</protein>
<evidence type="ECO:0000313" key="2">
    <source>
        <dbReference type="Proteomes" id="UP000664417"/>
    </source>
</evidence>
<accession>A0A8J7QLZ5</accession>
<name>A0A8J7QLZ5_9BACT</name>
<dbReference type="AlphaFoldDB" id="A0A8J7QLZ5"/>
<reference evidence="1" key="1">
    <citation type="submission" date="2021-03" db="EMBL/GenBank/DDBJ databases">
        <authorList>
            <person name="Wang G."/>
        </authorList>
    </citation>
    <scope>NUCLEOTIDE SEQUENCE</scope>
    <source>
        <strain evidence="1">KCTC 12899</strain>
    </source>
</reference>
<dbReference type="Proteomes" id="UP000664417">
    <property type="component" value="Unassembled WGS sequence"/>
</dbReference>
<dbReference type="RefSeq" id="WP_207862072.1">
    <property type="nucleotide sequence ID" value="NZ_JAFREP010000031.1"/>
</dbReference>
<comment type="caution">
    <text evidence="1">The sequence shown here is derived from an EMBL/GenBank/DDBJ whole genome shotgun (WGS) entry which is preliminary data.</text>
</comment>
<keyword evidence="2" id="KW-1185">Reference proteome</keyword>
<gene>
    <name evidence="1" type="ORF">J3U88_26725</name>
</gene>
<dbReference type="EMBL" id="JAFREP010000031">
    <property type="protein sequence ID" value="MBO1322100.1"/>
    <property type="molecule type" value="Genomic_DNA"/>
</dbReference>
<evidence type="ECO:0000313" key="1">
    <source>
        <dbReference type="EMBL" id="MBO1322100.1"/>
    </source>
</evidence>
<sequence length="110" mass="12743">MKSYPLEVVFQDLKWDHVPLERVVFDASSEVFVIKAELETGSTKTVKFSQVVRATMSPCEDYDMTIFCISDFFCVTLYRVLEPSTDVFTFLFPTESRVWEVQTPELPILT</sequence>
<organism evidence="1 2">
    <name type="scientific">Acanthopleuribacter pedis</name>
    <dbReference type="NCBI Taxonomy" id="442870"/>
    <lineage>
        <taxon>Bacteria</taxon>
        <taxon>Pseudomonadati</taxon>
        <taxon>Acidobacteriota</taxon>
        <taxon>Holophagae</taxon>
        <taxon>Acanthopleuribacterales</taxon>
        <taxon>Acanthopleuribacteraceae</taxon>
        <taxon>Acanthopleuribacter</taxon>
    </lineage>
</organism>
<proteinExistence type="predicted"/>